<reference evidence="2" key="1">
    <citation type="submission" date="2014-12" db="EMBL/GenBank/DDBJ databases">
        <title>Insight into the proteome of Arion vulgaris.</title>
        <authorList>
            <person name="Aradska J."/>
            <person name="Bulat T."/>
            <person name="Smidak R."/>
            <person name="Sarate P."/>
            <person name="Gangsoo J."/>
            <person name="Sialana F."/>
            <person name="Bilban M."/>
            <person name="Lubec G."/>
        </authorList>
    </citation>
    <scope>NUCLEOTIDE SEQUENCE</scope>
    <source>
        <tissue evidence="2">Skin</tissue>
    </source>
</reference>
<feature type="non-terminal residue" evidence="2">
    <location>
        <position position="103"/>
    </location>
</feature>
<dbReference type="AlphaFoldDB" id="A0A0B6YD42"/>
<name>A0A0B6YD42_9EUPU</name>
<dbReference type="EMBL" id="HACG01007219">
    <property type="protein sequence ID" value="CEK54084.1"/>
    <property type="molecule type" value="Transcribed_RNA"/>
</dbReference>
<gene>
    <name evidence="2" type="primary">ORF21921</name>
</gene>
<accession>A0A0B6YD42</accession>
<protein>
    <submittedName>
        <fullName evidence="2">Uncharacterized protein</fullName>
    </submittedName>
</protein>
<organism evidence="2">
    <name type="scientific">Arion vulgaris</name>
    <dbReference type="NCBI Taxonomy" id="1028688"/>
    <lineage>
        <taxon>Eukaryota</taxon>
        <taxon>Metazoa</taxon>
        <taxon>Spiralia</taxon>
        <taxon>Lophotrochozoa</taxon>
        <taxon>Mollusca</taxon>
        <taxon>Gastropoda</taxon>
        <taxon>Heterobranchia</taxon>
        <taxon>Euthyneura</taxon>
        <taxon>Panpulmonata</taxon>
        <taxon>Eupulmonata</taxon>
        <taxon>Stylommatophora</taxon>
        <taxon>Helicina</taxon>
        <taxon>Arionoidea</taxon>
        <taxon>Arionidae</taxon>
        <taxon>Arion</taxon>
    </lineage>
</organism>
<sequence length="103" mass="10390">GDLPQASAPGISTSVTASAALDKLSSTAFDLPRGRGRERIKQKKFGQKFEKSGSFGRHGTTSSTRSLEAARSQSEAAAAAIALSSSVTPTTTSGSSSSSGNTP</sequence>
<feature type="compositionally biased region" description="Low complexity" evidence="1">
    <location>
        <begin position="65"/>
        <end position="103"/>
    </location>
</feature>
<feature type="region of interest" description="Disordered" evidence="1">
    <location>
        <begin position="25"/>
        <end position="103"/>
    </location>
</feature>
<evidence type="ECO:0000313" key="2">
    <source>
        <dbReference type="EMBL" id="CEK54084.1"/>
    </source>
</evidence>
<feature type="non-terminal residue" evidence="2">
    <location>
        <position position="1"/>
    </location>
</feature>
<proteinExistence type="predicted"/>
<evidence type="ECO:0000256" key="1">
    <source>
        <dbReference type="SAM" id="MobiDB-lite"/>
    </source>
</evidence>